<gene>
    <name evidence="1" type="ORF">BGZ97_009659</name>
</gene>
<keyword evidence="2" id="KW-1185">Reference proteome</keyword>
<comment type="caution">
    <text evidence="1">The sequence shown here is derived from an EMBL/GenBank/DDBJ whole genome shotgun (WGS) entry which is preliminary data.</text>
</comment>
<dbReference type="OrthoDB" id="5607977at2759"/>
<proteinExistence type="predicted"/>
<dbReference type="InterPro" id="IPR009649">
    <property type="entry name" value="TraU"/>
</dbReference>
<dbReference type="Pfam" id="PF06834">
    <property type="entry name" value="TraU"/>
    <property type="match status" value="1"/>
</dbReference>
<dbReference type="EMBL" id="JAAAIN010000470">
    <property type="protein sequence ID" value="KAG0314077.1"/>
    <property type="molecule type" value="Genomic_DNA"/>
</dbReference>
<sequence>MAVGIHAHAEDLGTYRIQGAAGTRTPDRDGSEVLRERMVEKYRTGEAQAALRNLQRRNVDAIVNPQPLPIRTGMSQRTEFYSMDFVMPVDAPGIKKGEKVNVLKQLGRLSDTAEGLLFIDGRDEDQLKYALGMNEKKLIKIILTGGSPIKIGERFKSWNNGNGIPFFFDQKGIILSSFAHWYGIRIESVPAYLSNGAPDCPGQFPNLITDLCYDCVFPIKIAGAKLSGGQGSDYDTGASTMPVCVCLNYAGAGFPLSFWEPEYMMDTTVTAGCMPLLGGIKIPIPWNQNQNGASHVVNGQVKGTSKRAFLQVNEYLSPVMTLLGLVVNSPCLDNRDFDIPYASWADPSWSDDTLAMVLTPYAYPFVGSASIAAEAADSIAATIGFPIKEFFWTAGSWGPIYPITGNLVVANTFEQMSRLSTIRVLAKLHAAGLKFSTAGDEALKSCGALGVPEFVMDKRQYRYNRLYPFPDNACTPVSRPLMAVERMTGRPQDAAMGYYVFRRKDCCQTFSEN</sequence>
<reference evidence="1" key="1">
    <citation type="journal article" date="2020" name="Fungal Divers.">
        <title>Resolving the Mortierellaceae phylogeny through synthesis of multi-gene phylogenetics and phylogenomics.</title>
        <authorList>
            <person name="Vandepol N."/>
            <person name="Liber J."/>
            <person name="Desiro A."/>
            <person name="Na H."/>
            <person name="Kennedy M."/>
            <person name="Barry K."/>
            <person name="Grigoriev I.V."/>
            <person name="Miller A.N."/>
            <person name="O'Donnell K."/>
            <person name="Stajich J.E."/>
            <person name="Bonito G."/>
        </authorList>
    </citation>
    <scope>NUCLEOTIDE SEQUENCE</scope>
    <source>
        <strain evidence="1">NVP60</strain>
    </source>
</reference>
<organism evidence="1 2">
    <name type="scientific">Linnemannia gamsii</name>
    <dbReference type="NCBI Taxonomy" id="64522"/>
    <lineage>
        <taxon>Eukaryota</taxon>
        <taxon>Fungi</taxon>
        <taxon>Fungi incertae sedis</taxon>
        <taxon>Mucoromycota</taxon>
        <taxon>Mortierellomycotina</taxon>
        <taxon>Mortierellomycetes</taxon>
        <taxon>Mortierellales</taxon>
        <taxon>Mortierellaceae</taxon>
        <taxon>Linnemannia</taxon>
    </lineage>
</organism>
<accession>A0A9P6RBF8</accession>
<evidence type="ECO:0000313" key="1">
    <source>
        <dbReference type="EMBL" id="KAG0314077.1"/>
    </source>
</evidence>
<dbReference type="AlphaFoldDB" id="A0A9P6RBF8"/>
<protein>
    <submittedName>
        <fullName evidence="1">Uncharacterized protein</fullName>
    </submittedName>
</protein>
<dbReference type="Proteomes" id="UP000823405">
    <property type="component" value="Unassembled WGS sequence"/>
</dbReference>
<name>A0A9P6RBF8_9FUNG</name>
<evidence type="ECO:0000313" key="2">
    <source>
        <dbReference type="Proteomes" id="UP000823405"/>
    </source>
</evidence>